<keyword evidence="3" id="KW-1185">Reference proteome</keyword>
<evidence type="ECO:0008006" key="4">
    <source>
        <dbReference type="Google" id="ProtNLM"/>
    </source>
</evidence>
<reference evidence="3" key="1">
    <citation type="submission" date="2016-10" db="EMBL/GenBank/DDBJ databases">
        <authorList>
            <person name="Varghese N."/>
            <person name="Submissions S."/>
        </authorList>
    </citation>
    <scope>NUCLEOTIDE SEQUENCE [LARGE SCALE GENOMIC DNA]</scope>
    <source>
        <strain evidence="3">DSM 24740</strain>
    </source>
</reference>
<accession>A0A1H8ZGZ8</accession>
<dbReference type="InterPro" id="IPR013783">
    <property type="entry name" value="Ig-like_fold"/>
</dbReference>
<dbReference type="STRING" id="478744.SAMN05444359_101319"/>
<sequence>MRVSWRPLAALLCWSLLLSCSSEPASAPGYEAPEELGPNASIIRSPVAESAEEPDTVTTARIEFELVEHAFGEVKEGTIVKHDFAFVNTGKTPLLITKARSTCGCTVPSYPEEPIAPGEGGIVSVAFDTKNKYGRQRKPVTIIANTYPAMTTIYMDGTVINEKK</sequence>
<dbReference type="EMBL" id="FOFB01000001">
    <property type="protein sequence ID" value="SEP63613.1"/>
    <property type="molecule type" value="Genomic_DNA"/>
</dbReference>
<dbReference type="PANTHER" id="PTHR37833:SF1">
    <property type="entry name" value="SIGNAL PEPTIDE PROTEIN"/>
    <property type="match status" value="1"/>
</dbReference>
<proteinExistence type="predicted"/>
<keyword evidence="1" id="KW-0732">Signal</keyword>
<dbReference type="Pfam" id="PF07610">
    <property type="entry name" value="DUF1573"/>
    <property type="match status" value="1"/>
</dbReference>
<evidence type="ECO:0000313" key="3">
    <source>
        <dbReference type="Proteomes" id="UP000199021"/>
    </source>
</evidence>
<evidence type="ECO:0000256" key="1">
    <source>
        <dbReference type="SAM" id="SignalP"/>
    </source>
</evidence>
<evidence type="ECO:0000313" key="2">
    <source>
        <dbReference type="EMBL" id="SEP63613.1"/>
    </source>
</evidence>
<dbReference type="PROSITE" id="PS51257">
    <property type="entry name" value="PROKAR_LIPOPROTEIN"/>
    <property type="match status" value="1"/>
</dbReference>
<organism evidence="2 3">
    <name type="scientific">Neolewinella agarilytica</name>
    <dbReference type="NCBI Taxonomy" id="478744"/>
    <lineage>
        <taxon>Bacteria</taxon>
        <taxon>Pseudomonadati</taxon>
        <taxon>Bacteroidota</taxon>
        <taxon>Saprospiria</taxon>
        <taxon>Saprospirales</taxon>
        <taxon>Lewinellaceae</taxon>
        <taxon>Neolewinella</taxon>
    </lineage>
</organism>
<protein>
    <recommendedName>
        <fullName evidence="4">DUF1573 domain-containing protein</fullName>
    </recommendedName>
</protein>
<name>A0A1H8ZGZ8_9BACT</name>
<dbReference type="PANTHER" id="PTHR37833">
    <property type="entry name" value="LIPOPROTEIN-RELATED"/>
    <property type="match status" value="1"/>
</dbReference>
<dbReference type="Gene3D" id="2.60.40.10">
    <property type="entry name" value="Immunoglobulins"/>
    <property type="match status" value="1"/>
</dbReference>
<gene>
    <name evidence="2" type="ORF">SAMN05444359_101319</name>
</gene>
<feature type="signal peptide" evidence="1">
    <location>
        <begin position="1"/>
        <end position="27"/>
    </location>
</feature>
<dbReference type="OrthoDB" id="826619at2"/>
<dbReference type="Proteomes" id="UP000199021">
    <property type="component" value="Unassembled WGS sequence"/>
</dbReference>
<feature type="chain" id="PRO_5011520130" description="DUF1573 domain-containing protein" evidence="1">
    <location>
        <begin position="28"/>
        <end position="164"/>
    </location>
</feature>
<dbReference type="InParanoid" id="A0A1H8ZGZ8"/>
<dbReference type="AlphaFoldDB" id="A0A1H8ZGZ8"/>
<dbReference type="InterPro" id="IPR011467">
    <property type="entry name" value="DUF1573"/>
</dbReference>